<dbReference type="PRINTS" id="PR00081">
    <property type="entry name" value="GDHRDH"/>
</dbReference>
<gene>
    <name evidence="5" type="ordered locus">Slin_2770</name>
</gene>
<evidence type="ECO:0000256" key="4">
    <source>
        <dbReference type="RuleBase" id="RU000363"/>
    </source>
</evidence>
<evidence type="ECO:0000313" key="6">
    <source>
        <dbReference type="Proteomes" id="UP000002028"/>
    </source>
</evidence>
<dbReference type="PANTHER" id="PTHR43490:SF99">
    <property type="entry name" value="SHORT-CHAIN DEHYDROGENASE_REDUCTASE"/>
    <property type="match status" value="1"/>
</dbReference>
<evidence type="ECO:0000256" key="3">
    <source>
        <dbReference type="ARBA" id="ARBA00023002"/>
    </source>
</evidence>
<evidence type="ECO:0000256" key="2">
    <source>
        <dbReference type="ARBA" id="ARBA00022857"/>
    </source>
</evidence>
<dbReference type="Pfam" id="PF00106">
    <property type="entry name" value="adh_short"/>
    <property type="match status" value="1"/>
</dbReference>
<evidence type="ECO:0000313" key="5">
    <source>
        <dbReference type="EMBL" id="ADB38785.1"/>
    </source>
</evidence>
<dbReference type="CDD" id="cd05324">
    <property type="entry name" value="carb_red_PTCR-like_SDR_c"/>
    <property type="match status" value="1"/>
</dbReference>
<dbReference type="InterPro" id="IPR045313">
    <property type="entry name" value="CBR1-like"/>
</dbReference>
<dbReference type="PRINTS" id="PR00080">
    <property type="entry name" value="SDRFAMILY"/>
</dbReference>
<keyword evidence="6" id="KW-1185">Reference proteome</keyword>
<dbReference type="AlphaFoldDB" id="D2QIK1"/>
<dbReference type="Gene3D" id="3.40.50.720">
    <property type="entry name" value="NAD(P)-binding Rossmann-like Domain"/>
    <property type="match status" value="1"/>
</dbReference>
<dbReference type="PANTHER" id="PTHR43490">
    <property type="entry name" value="(+)-NEOMENTHOL DEHYDROGENASE"/>
    <property type="match status" value="1"/>
</dbReference>
<dbReference type="eggNOG" id="COG1028">
    <property type="taxonomic scope" value="Bacteria"/>
</dbReference>
<evidence type="ECO:0000256" key="1">
    <source>
        <dbReference type="ARBA" id="ARBA00006484"/>
    </source>
</evidence>
<dbReference type="Proteomes" id="UP000002028">
    <property type="component" value="Chromosome"/>
</dbReference>
<protein>
    <submittedName>
        <fullName evidence="5">Short-chain dehydrogenase/reductase SDR</fullName>
    </submittedName>
</protein>
<keyword evidence="3" id="KW-0560">Oxidoreductase</keyword>
<dbReference type="HOGENOM" id="CLU_010194_9_0_10"/>
<dbReference type="EMBL" id="CP001769">
    <property type="protein sequence ID" value="ADB38785.1"/>
    <property type="molecule type" value="Genomic_DNA"/>
</dbReference>
<keyword evidence="2" id="KW-0521">NADP</keyword>
<dbReference type="GO" id="GO:0016616">
    <property type="term" value="F:oxidoreductase activity, acting on the CH-OH group of donors, NAD or NADP as acceptor"/>
    <property type="evidence" value="ECO:0007669"/>
    <property type="project" value="InterPro"/>
</dbReference>
<dbReference type="KEGG" id="sli:Slin_2770"/>
<dbReference type="InterPro" id="IPR002347">
    <property type="entry name" value="SDR_fam"/>
</dbReference>
<name>D2QIK1_SPILD</name>
<dbReference type="SUPFAM" id="SSF51735">
    <property type="entry name" value="NAD(P)-binding Rossmann-fold domains"/>
    <property type="match status" value="1"/>
</dbReference>
<proteinExistence type="inferred from homology"/>
<dbReference type="STRING" id="504472.Slin_2770"/>
<organism evidence="5 6">
    <name type="scientific">Spirosoma linguale (strain ATCC 33905 / DSM 74 / LMG 10896 / Claus 1)</name>
    <dbReference type="NCBI Taxonomy" id="504472"/>
    <lineage>
        <taxon>Bacteria</taxon>
        <taxon>Pseudomonadati</taxon>
        <taxon>Bacteroidota</taxon>
        <taxon>Cytophagia</taxon>
        <taxon>Cytophagales</taxon>
        <taxon>Cytophagaceae</taxon>
        <taxon>Spirosoma</taxon>
    </lineage>
</organism>
<comment type="similarity">
    <text evidence="1 4">Belongs to the short-chain dehydrogenases/reductases (SDR) family.</text>
</comment>
<reference evidence="5 6" key="1">
    <citation type="journal article" date="2010" name="Stand. Genomic Sci.">
        <title>Complete genome sequence of Spirosoma linguale type strain (1).</title>
        <authorList>
            <person name="Lail K."/>
            <person name="Sikorski J."/>
            <person name="Saunders E."/>
            <person name="Lapidus A."/>
            <person name="Glavina Del Rio T."/>
            <person name="Copeland A."/>
            <person name="Tice H."/>
            <person name="Cheng J.-F."/>
            <person name="Lucas S."/>
            <person name="Nolan M."/>
            <person name="Bruce D."/>
            <person name="Goodwin L."/>
            <person name="Pitluck S."/>
            <person name="Ivanova N."/>
            <person name="Mavromatis K."/>
            <person name="Ovchinnikova G."/>
            <person name="Pati A."/>
            <person name="Chen A."/>
            <person name="Palaniappan K."/>
            <person name="Land M."/>
            <person name="Hauser L."/>
            <person name="Chang Y.-J."/>
            <person name="Jeffries C.D."/>
            <person name="Chain P."/>
            <person name="Brettin T."/>
            <person name="Detter J.C."/>
            <person name="Schuetze A."/>
            <person name="Rohde M."/>
            <person name="Tindall B.J."/>
            <person name="Goeker M."/>
            <person name="Bristow J."/>
            <person name="Eisen J.A."/>
            <person name="Markowitz V."/>
            <person name="Hugenholtz P."/>
            <person name="Kyrpides N.C."/>
            <person name="Klenk H.-P."/>
            <person name="Chen F."/>
        </authorList>
    </citation>
    <scope>NUCLEOTIDE SEQUENCE [LARGE SCALE GENOMIC DNA]</scope>
    <source>
        <strain evidence="6">ATCC 33905 / DSM 74 / LMG 10896 / Claus 1</strain>
    </source>
</reference>
<dbReference type="InterPro" id="IPR036291">
    <property type="entry name" value="NAD(P)-bd_dom_sf"/>
</dbReference>
<sequence length="260" mass="28106">MEQATFVLLKKQLQKMKTALVTGANKGIGLEVVKQLAQSGFFVYLGSRNLANGLSAAETLHTAGIFNVEAVQLDVTNDETVQAARRLIGEKTPILDVLINNAGISGGLPQSALGSPIDQFNAVYDTNLFGVVRVTQAFIDLLKRSPEPRIVNVTTAMASLNLAADSSSSSYHTKMAVYQSSKAALNMYTVNLAYELRDTPFKVNGVCPGWTQTDFTGHQGTSTVYQASQRIVKYALIEPDGPSGQFFSEEYFPAPATCPW</sequence>
<accession>D2QIK1</accession>